<dbReference type="Proteomes" id="UP000249185">
    <property type="component" value="Unassembled WGS sequence"/>
</dbReference>
<evidence type="ECO:0000256" key="1">
    <source>
        <dbReference type="ARBA" id="ARBA00001974"/>
    </source>
</evidence>
<dbReference type="GO" id="GO:0016614">
    <property type="term" value="F:oxidoreductase activity, acting on CH-OH group of donors"/>
    <property type="evidence" value="ECO:0007669"/>
    <property type="project" value="InterPro"/>
</dbReference>
<dbReference type="PIRSF" id="PIRSF000137">
    <property type="entry name" value="Alcohol_oxidase"/>
    <property type="match status" value="1"/>
</dbReference>
<evidence type="ECO:0000313" key="9">
    <source>
        <dbReference type="Proteomes" id="UP000249185"/>
    </source>
</evidence>
<evidence type="ECO:0000259" key="7">
    <source>
        <dbReference type="PROSITE" id="PS00624"/>
    </source>
</evidence>
<organism evidence="8 9">
    <name type="scientific">Rhodovulum sulfidophilum</name>
    <name type="common">Rhodobacter sulfidophilus</name>
    <dbReference type="NCBI Taxonomy" id="35806"/>
    <lineage>
        <taxon>Bacteria</taxon>
        <taxon>Pseudomonadati</taxon>
        <taxon>Pseudomonadota</taxon>
        <taxon>Alphaproteobacteria</taxon>
        <taxon>Rhodobacterales</taxon>
        <taxon>Paracoccaceae</taxon>
        <taxon>Rhodovulum</taxon>
    </lineage>
</organism>
<keyword evidence="4 5" id="KW-0274">FAD</keyword>
<comment type="cofactor">
    <cofactor evidence="1">
        <name>FAD</name>
        <dbReference type="ChEBI" id="CHEBI:57692"/>
    </cofactor>
</comment>
<dbReference type="PROSITE" id="PS00623">
    <property type="entry name" value="GMC_OXRED_1"/>
    <property type="match status" value="1"/>
</dbReference>
<dbReference type="PANTHER" id="PTHR11552:SF147">
    <property type="entry name" value="CHOLINE DEHYDROGENASE, MITOCHONDRIAL"/>
    <property type="match status" value="1"/>
</dbReference>
<name>A0A2W5PMZ2_RHOSU</name>
<dbReference type="InterPro" id="IPR000172">
    <property type="entry name" value="GMC_OxRdtase_N"/>
</dbReference>
<feature type="domain" description="Glucose-methanol-choline oxidoreductase N-terminal" evidence="6">
    <location>
        <begin position="81"/>
        <end position="104"/>
    </location>
</feature>
<protein>
    <submittedName>
        <fullName evidence="8">GMC family oxidoreductase</fullName>
    </submittedName>
</protein>
<proteinExistence type="inferred from homology"/>
<evidence type="ECO:0000313" key="8">
    <source>
        <dbReference type="EMBL" id="PZQ46037.1"/>
    </source>
</evidence>
<reference evidence="8 9" key="1">
    <citation type="submission" date="2017-08" db="EMBL/GenBank/DDBJ databases">
        <title>Infants hospitalized years apart are colonized by the same room-sourced microbial strains.</title>
        <authorList>
            <person name="Brooks B."/>
            <person name="Olm M.R."/>
            <person name="Firek B.A."/>
            <person name="Baker R."/>
            <person name="Thomas B.C."/>
            <person name="Morowitz M.J."/>
            <person name="Banfield J.F."/>
        </authorList>
    </citation>
    <scope>NUCLEOTIDE SEQUENCE [LARGE SCALE GENOMIC DNA]</scope>
    <source>
        <strain evidence="8">S2_005_002_R2_34</strain>
    </source>
</reference>
<gene>
    <name evidence="8" type="ORF">DI556_21400</name>
</gene>
<dbReference type="PROSITE" id="PS51257">
    <property type="entry name" value="PROKAR_LIPOPROTEIN"/>
    <property type="match status" value="1"/>
</dbReference>
<dbReference type="Gene3D" id="3.30.560.10">
    <property type="entry name" value="Glucose Oxidase, domain 3"/>
    <property type="match status" value="1"/>
</dbReference>
<dbReference type="PANTHER" id="PTHR11552">
    <property type="entry name" value="GLUCOSE-METHANOL-CHOLINE GMC OXIDOREDUCTASE"/>
    <property type="match status" value="1"/>
</dbReference>
<dbReference type="InterPro" id="IPR007867">
    <property type="entry name" value="GMC_OxRtase_C"/>
</dbReference>
<dbReference type="SUPFAM" id="SSF51905">
    <property type="entry name" value="FAD/NAD(P)-binding domain"/>
    <property type="match status" value="1"/>
</dbReference>
<comment type="similarity">
    <text evidence="2 5">Belongs to the GMC oxidoreductase family.</text>
</comment>
<dbReference type="PROSITE" id="PS00624">
    <property type="entry name" value="GMC_OXRED_2"/>
    <property type="match status" value="1"/>
</dbReference>
<evidence type="ECO:0000256" key="4">
    <source>
        <dbReference type="ARBA" id="ARBA00022827"/>
    </source>
</evidence>
<comment type="caution">
    <text evidence="8">The sequence shown here is derived from an EMBL/GenBank/DDBJ whole genome shotgun (WGS) entry which is preliminary data.</text>
</comment>
<sequence length="546" mass="58442">MERFDYVIVGAGSAGCVLANRLSRDPSVRVLLLEAGTRTSGLWARMPAGISRLALPNPNNWAYMSEPEPTMNGRRIYVPRGKGLGGSSAINGMAYLRGNRSDYERWRQMGNPGWGWDDVLPHFMSIETREGGDPAYRGRSGELHVTDPRVRYESSAAFVEACVQSGVPRARDINAPEGEGASFLQFSIRDGERHSTATAFLDPVRGRPNLKVETEALAERVLIREGAARGVAYRRGTEAVTVEAGEVILAAGAIHSPKLLMQSGIGPGEDLARHGIEVVHELRGVGRNLQDHVYLHSTFGARNRGSINASLVGPRAVLQGVVYLATRRGYLTMGASQAVALTRVLPGAASPDAQINFRPMSWAVDESGKVRIGSDEAVTVSSCQLVPESRGWLTLASADPAAAPEIHPNYLSTETDCRAAVAIIRKVRDIMSQPAIAPYLAEEREPGPKTATDAEILAYVRAKGGNSMLHWAGSCRMGPDADSVVDARLRVHGVGRLRVVDASIMPFISSGNTNAATIMIGEKGAAMILEDARSGAAAGAQVLEHA</sequence>
<evidence type="ECO:0000256" key="2">
    <source>
        <dbReference type="ARBA" id="ARBA00010790"/>
    </source>
</evidence>
<accession>A0A2W5PMZ2</accession>
<dbReference type="Gene3D" id="3.50.50.60">
    <property type="entry name" value="FAD/NAD(P)-binding domain"/>
    <property type="match status" value="1"/>
</dbReference>
<dbReference type="EMBL" id="QFPW01000032">
    <property type="protein sequence ID" value="PZQ46037.1"/>
    <property type="molecule type" value="Genomic_DNA"/>
</dbReference>
<feature type="domain" description="Glucose-methanol-choline oxidoreductase N-terminal" evidence="7">
    <location>
        <begin position="252"/>
        <end position="266"/>
    </location>
</feature>
<dbReference type="SUPFAM" id="SSF54373">
    <property type="entry name" value="FAD-linked reductases, C-terminal domain"/>
    <property type="match status" value="1"/>
</dbReference>
<dbReference type="InterPro" id="IPR012132">
    <property type="entry name" value="GMC_OxRdtase"/>
</dbReference>
<evidence type="ECO:0000256" key="5">
    <source>
        <dbReference type="RuleBase" id="RU003968"/>
    </source>
</evidence>
<dbReference type="Pfam" id="PF05199">
    <property type="entry name" value="GMC_oxred_C"/>
    <property type="match status" value="1"/>
</dbReference>
<dbReference type="Pfam" id="PF00732">
    <property type="entry name" value="GMC_oxred_N"/>
    <property type="match status" value="1"/>
</dbReference>
<keyword evidence="3 5" id="KW-0285">Flavoprotein</keyword>
<dbReference type="InterPro" id="IPR036188">
    <property type="entry name" value="FAD/NAD-bd_sf"/>
</dbReference>
<dbReference type="AlphaFoldDB" id="A0A2W5PMZ2"/>
<evidence type="ECO:0000259" key="6">
    <source>
        <dbReference type="PROSITE" id="PS00623"/>
    </source>
</evidence>
<evidence type="ECO:0000256" key="3">
    <source>
        <dbReference type="ARBA" id="ARBA00022630"/>
    </source>
</evidence>
<dbReference type="GO" id="GO:0050660">
    <property type="term" value="F:flavin adenine dinucleotide binding"/>
    <property type="evidence" value="ECO:0007669"/>
    <property type="project" value="InterPro"/>
</dbReference>